<evidence type="ECO:0000313" key="3">
    <source>
        <dbReference type="Proteomes" id="UP000574761"/>
    </source>
</evidence>
<dbReference type="Proteomes" id="UP000574761">
    <property type="component" value="Unassembled WGS sequence"/>
</dbReference>
<dbReference type="RefSeq" id="WP_183808199.1">
    <property type="nucleotide sequence ID" value="NZ_JACIEE010000015.1"/>
</dbReference>
<feature type="domain" description="YjiS-like" evidence="1">
    <location>
        <begin position="33"/>
        <end position="64"/>
    </location>
</feature>
<keyword evidence="3" id="KW-1185">Reference proteome</keyword>
<evidence type="ECO:0000313" key="2">
    <source>
        <dbReference type="EMBL" id="MBB3980042.1"/>
    </source>
</evidence>
<reference evidence="2 3" key="1">
    <citation type="submission" date="2020-08" db="EMBL/GenBank/DDBJ databases">
        <title>Genomic Encyclopedia of Type Strains, Phase IV (KMG-IV): sequencing the most valuable type-strain genomes for metagenomic binning, comparative biology and taxonomic classification.</title>
        <authorList>
            <person name="Goeker M."/>
        </authorList>
    </citation>
    <scope>NUCLEOTIDE SEQUENCE [LARGE SCALE GENOMIC DNA]</scope>
    <source>
        <strain evidence="2 3">DSM 100211</strain>
    </source>
</reference>
<dbReference type="EMBL" id="JACIEE010000015">
    <property type="protein sequence ID" value="MBB3980042.1"/>
    <property type="molecule type" value="Genomic_DNA"/>
</dbReference>
<accession>A0A7W6GM33</accession>
<dbReference type="AlphaFoldDB" id="A0A7W6GM33"/>
<comment type="caution">
    <text evidence="2">The sequence shown here is derived from an EMBL/GenBank/DDBJ whole genome shotgun (WGS) entry which is preliminary data.</text>
</comment>
<name>A0A7W6GM33_9HYPH</name>
<sequence length="98" mass="11474">MRTYDHHIDLDLADSRRPVPTLFTFLRRSAIRMVRTWRNRAVIGHLNELDDHQLLDIGLRRADIAEAMTSTFFADPGLHLTITARERARRHIRSGRTD</sequence>
<gene>
    <name evidence="2" type="ORF">GGQ64_005289</name>
</gene>
<dbReference type="Pfam" id="PF06568">
    <property type="entry name" value="YjiS-like"/>
    <property type="match status" value="1"/>
</dbReference>
<organism evidence="2 3">
    <name type="scientific">Mycoplana azooxidifex</name>
    <dbReference type="NCBI Taxonomy" id="1636188"/>
    <lineage>
        <taxon>Bacteria</taxon>
        <taxon>Pseudomonadati</taxon>
        <taxon>Pseudomonadota</taxon>
        <taxon>Alphaproteobacteria</taxon>
        <taxon>Hyphomicrobiales</taxon>
        <taxon>Rhizobiaceae</taxon>
        <taxon>Mycoplana</taxon>
    </lineage>
</organism>
<dbReference type="InterPro" id="IPR009506">
    <property type="entry name" value="YjiS-like"/>
</dbReference>
<protein>
    <submittedName>
        <fullName evidence="2">Uncharacterized protein YjiS (DUF1127 family)</fullName>
    </submittedName>
</protein>
<evidence type="ECO:0000259" key="1">
    <source>
        <dbReference type="Pfam" id="PF06568"/>
    </source>
</evidence>
<proteinExistence type="predicted"/>